<feature type="active site" evidence="8">
    <location>
        <position position="141"/>
    </location>
</feature>
<feature type="non-terminal residue" evidence="12">
    <location>
        <position position="743"/>
    </location>
</feature>
<comment type="subcellular location">
    <subcellularLocation>
        <location evidence="1">Endomembrane system</location>
        <topology evidence="1">Multi-pass membrane protein</topology>
    </subcellularLocation>
</comment>
<feature type="transmembrane region" description="Helical" evidence="11">
    <location>
        <begin position="572"/>
        <end position="594"/>
    </location>
</feature>
<dbReference type="SUPFAM" id="SSF53448">
    <property type="entry name" value="Nucleotide-diphospho-sugar transferases"/>
    <property type="match status" value="1"/>
</dbReference>
<evidence type="ECO:0000313" key="12">
    <source>
        <dbReference type="EMBL" id="KAK6929828.1"/>
    </source>
</evidence>
<feature type="transmembrane region" description="Helical" evidence="11">
    <location>
        <begin position="606"/>
        <end position="624"/>
    </location>
</feature>
<keyword evidence="3" id="KW-0808">Transferase</keyword>
<keyword evidence="4 11" id="KW-0812">Transmembrane</keyword>
<keyword evidence="5 11" id="KW-1133">Transmembrane helix</keyword>
<feature type="transmembrane region" description="Helical" evidence="11">
    <location>
        <begin position="55"/>
        <end position="74"/>
    </location>
</feature>
<dbReference type="InterPro" id="IPR029044">
    <property type="entry name" value="Nucleotide-diphossugar_trans"/>
</dbReference>
<feature type="transmembrane region" description="Helical" evidence="11">
    <location>
        <begin position="661"/>
        <end position="681"/>
    </location>
</feature>
<protein>
    <submittedName>
        <fullName evidence="12">Cellulose synthase</fullName>
    </submittedName>
</protein>
<keyword evidence="2" id="KW-0328">Glycosyltransferase</keyword>
<dbReference type="GO" id="GO:0016020">
    <property type="term" value="C:membrane"/>
    <property type="evidence" value="ECO:0007669"/>
    <property type="project" value="InterPro"/>
</dbReference>
<evidence type="ECO:0000256" key="9">
    <source>
        <dbReference type="PIRSR" id="PIRSR605150-2"/>
    </source>
</evidence>
<proteinExistence type="predicted"/>
<dbReference type="GO" id="GO:0030244">
    <property type="term" value="P:cellulose biosynthetic process"/>
    <property type="evidence" value="ECO:0007669"/>
    <property type="project" value="InterPro"/>
</dbReference>
<evidence type="ECO:0000256" key="4">
    <source>
        <dbReference type="ARBA" id="ARBA00022692"/>
    </source>
</evidence>
<feature type="transmembrane region" description="Helical" evidence="11">
    <location>
        <begin position="532"/>
        <end position="552"/>
    </location>
</feature>
<dbReference type="InterPro" id="IPR005150">
    <property type="entry name" value="Cellulose_synth"/>
</dbReference>
<feature type="binding site" evidence="10">
    <location>
        <position position="271"/>
    </location>
    <ligand>
        <name>Mn(2+)</name>
        <dbReference type="ChEBI" id="CHEBI:29035"/>
    </ligand>
</feature>
<feature type="transmembrane region" description="Helical" evidence="11">
    <location>
        <begin position="693"/>
        <end position="711"/>
    </location>
</feature>
<dbReference type="Pfam" id="PF03552">
    <property type="entry name" value="Cellulose_synt"/>
    <property type="match status" value="1"/>
</dbReference>
<accession>A0AAN8V7I7</accession>
<feature type="binding site" evidence="10">
    <location>
        <position position="295"/>
    </location>
    <ligand>
        <name>Mn(2+)</name>
        <dbReference type="ChEBI" id="CHEBI:29035"/>
    </ligand>
</feature>
<feature type="binding site" evidence="9">
    <location>
        <position position="141"/>
    </location>
    <ligand>
        <name>UDP-alpha-D-glucose</name>
        <dbReference type="ChEBI" id="CHEBI:58885"/>
    </ligand>
</feature>
<reference evidence="12 13" key="1">
    <citation type="submission" date="2023-12" db="EMBL/GenBank/DDBJ databases">
        <title>A high-quality genome assembly for Dillenia turbinata (Dilleniales).</title>
        <authorList>
            <person name="Chanderbali A."/>
        </authorList>
    </citation>
    <scope>NUCLEOTIDE SEQUENCE [LARGE SCALE GENOMIC DNA]</scope>
    <source>
        <strain evidence="12">LSX21</strain>
        <tissue evidence="12">Leaf</tissue>
    </source>
</reference>
<gene>
    <name evidence="12" type="ORF">RJ641_003922</name>
</gene>
<dbReference type="GO" id="GO:0071555">
    <property type="term" value="P:cell wall organization"/>
    <property type="evidence" value="ECO:0007669"/>
    <property type="project" value="UniProtKB-KW"/>
</dbReference>
<evidence type="ECO:0000256" key="11">
    <source>
        <dbReference type="SAM" id="Phobius"/>
    </source>
</evidence>
<dbReference type="Proteomes" id="UP001370490">
    <property type="component" value="Unassembled WGS sequence"/>
</dbReference>
<keyword evidence="6 11" id="KW-0472">Membrane</keyword>
<keyword evidence="13" id="KW-1185">Reference proteome</keyword>
<dbReference type="Gene3D" id="3.90.550.10">
    <property type="entry name" value="Spore Coat Polysaccharide Biosynthesis Protein SpsA, Chain A"/>
    <property type="match status" value="2"/>
</dbReference>
<dbReference type="EMBL" id="JBAMMX010000012">
    <property type="protein sequence ID" value="KAK6929828.1"/>
    <property type="molecule type" value="Genomic_DNA"/>
</dbReference>
<dbReference type="FunFam" id="3.90.550.10:FF:000194">
    <property type="entry name" value="Cellulose synthase-like protein G2 isoform A"/>
    <property type="match status" value="1"/>
</dbReference>
<sequence length="743" mass="84476">MDTLPLFSNHVPITLVIINRLYTLVCSIGVLSLIYFRVTSFFITDQLANDKPPLIASVLIFASELIILIIWLINQLTRWRMVYRTPIPERLPNDEKLPGIDVFIFTADPNMEPTVEVMNTVISAMAMDYPPEKLHVYVSDDAGSSITLHGMREAWSFARSWLPFCKKYRKIVKTGCPELFFSAWESGFGDDEFIEEMKIIKGKYEEFKERINAYNIYGERASTTTRQDHPAAIEVLGDKLTSNSAIVDQVKMPLLVYVAREKRPSQPHHFKAGAINALLRVSALKSNSPYILLLDCDMHCNDPGSARKAMCFHLDPKISPTLAFVQYPQQFRNIGRYDIYNGSLRPELKIFLPGMDALQGPMMGGTCCYIKRKALLGNSKHQEIDLSELKNYFGASYKFINSFRDHDRNHVDGSTRDEDSSNALQEEMQLLASTAYEKNTKWGEEASSMLVGFLYTSVVEDCFTGYMLHCKGWTSVYCYPSTPQFLGNSPTCLNILLIQWTRWSCGVLDFAFSRFCPLVYGAPRMTILMTCAYAYIAHFPLVTVSLWCLATVPQLYLFNGISLYPKVSSYSFIIFASLSLLWLLGDLIEVLLSGGSIQKWIREERIFIFKAIASFFYGFLEAVMKKIGMRKANFVLTDKGSDSEQIKLYQRGLFDFRTSNVFLVPFVTFTILNIISFLVGLTRVIVAGNWEDMFGHLCISVFILVMSYPIIEGILVRKDKGRIPVSIVLVSSWYSVIFLVLGR</sequence>
<organism evidence="12 13">
    <name type="scientific">Dillenia turbinata</name>
    <dbReference type="NCBI Taxonomy" id="194707"/>
    <lineage>
        <taxon>Eukaryota</taxon>
        <taxon>Viridiplantae</taxon>
        <taxon>Streptophyta</taxon>
        <taxon>Embryophyta</taxon>
        <taxon>Tracheophyta</taxon>
        <taxon>Spermatophyta</taxon>
        <taxon>Magnoliopsida</taxon>
        <taxon>eudicotyledons</taxon>
        <taxon>Gunneridae</taxon>
        <taxon>Pentapetalae</taxon>
        <taxon>Dilleniales</taxon>
        <taxon>Dilleniaceae</taxon>
        <taxon>Dillenia</taxon>
    </lineage>
</organism>
<dbReference type="GO" id="GO:0016760">
    <property type="term" value="F:cellulose synthase (UDP-forming) activity"/>
    <property type="evidence" value="ECO:0007669"/>
    <property type="project" value="InterPro"/>
</dbReference>
<evidence type="ECO:0000256" key="10">
    <source>
        <dbReference type="PIRSR" id="PIRSR605150-3"/>
    </source>
</evidence>
<evidence type="ECO:0000256" key="5">
    <source>
        <dbReference type="ARBA" id="ARBA00022989"/>
    </source>
</evidence>
<feature type="transmembrane region" description="Helical" evidence="11">
    <location>
        <begin position="21"/>
        <end position="43"/>
    </location>
</feature>
<dbReference type="AlphaFoldDB" id="A0AAN8V7I7"/>
<evidence type="ECO:0000256" key="7">
    <source>
        <dbReference type="ARBA" id="ARBA00023316"/>
    </source>
</evidence>
<evidence type="ECO:0000256" key="1">
    <source>
        <dbReference type="ARBA" id="ARBA00004127"/>
    </source>
</evidence>
<evidence type="ECO:0000313" key="13">
    <source>
        <dbReference type="Proteomes" id="UP001370490"/>
    </source>
</evidence>
<feature type="transmembrane region" description="Helical" evidence="11">
    <location>
        <begin position="723"/>
        <end position="741"/>
    </location>
</feature>
<name>A0AAN8V7I7_9MAGN</name>
<dbReference type="GO" id="GO:0012505">
    <property type="term" value="C:endomembrane system"/>
    <property type="evidence" value="ECO:0007669"/>
    <property type="project" value="UniProtKB-SubCell"/>
</dbReference>
<evidence type="ECO:0000256" key="8">
    <source>
        <dbReference type="PIRSR" id="PIRSR605150-1"/>
    </source>
</evidence>
<evidence type="ECO:0000256" key="6">
    <source>
        <dbReference type="ARBA" id="ARBA00023136"/>
    </source>
</evidence>
<dbReference type="PANTHER" id="PTHR13301">
    <property type="entry name" value="X-BOX TRANSCRIPTION FACTOR-RELATED"/>
    <property type="match status" value="1"/>
</dbReference>
<evidence type="ECO:0000256" key="2">
    <source>
        <dbReference type="ARBA" id="ARBA00022676"/>
    </source>
</evidence>
<feature type="active site" evidence="8">
    <location>
        <position position="461"/>
    </location>
</feature>
<comment type="caution">
    <text evidence="12">The sequence shown here is derived from an EMBL/GenBank/DDBJ whole genome shotgun (WGS) entry which is preliminary data.</text>
</comment>
<keyword evidence="7" id="KW-0961">Cell wall biogenesis/degradation</keyword>
<evidence type="ECO:0000256" key="3">
    <source>
        <dbReference type="ARBA" id="ARBA00022679"/>
    </source>
</evidence>
<feature type="binding site" evidence="9">
    <location>
        <position position="112"/>
    </location>
    <ligand>
        <name>UDP-alpha-D-glucose</name>
        <dbReference type="ChEBI" id="CHEBI:58885"/>
    </ligand>
</feature>